<protein>
    <submittedName>
        <fullName evidence="1">Uncharacterized protein</fullName>
    </submittedName>
</protein>
<keyword evidence="2" id="KW-1185">Reference proteome</keyword>
<dbReference type="OrthoDB" id="490823at2"/>
<gene>
    <name evidence="1" type="ORF">C7B65_25265</name>
</gene>
<dbReference type="AlphaFoldDB" id="A0A2T1D3T0"/>
<dbReference type="Proteomes" id="UP000238634">
    <property type="component" value="Unassembled WGS sequence"/>
</dbReference>
<name>A0A2T1D3T0_9CYAN</name>
<reference evidence="1 2" key="1">
    <citation type="submission" date="2018-02" db="EMBL/GenBank/DDBJ databases">
        <authorList>
            <person name="Cohen D.B."/>
            <person name="Kent A.D."/>
        </authorList>
    </citation>
    <scope>NUCLEOTIDE SEQUENCE [LARGE SCALE GENOMIC DNA]</scope>
    <source>
        <strain evidence="1 2">ULC007</strain>
    </source>
</reference>
<dbReference type="RefSeq" id="WP_106254220.1">
    <property type="nucleotide sequence ID" value="NZ_MPPI01000061.1"/>
</dbReference>
<organism evidence="1 2">
    <name type="scientific">Phormidesmis priestleyi ULC007</name>
    <dbReference type="NCBI Taxonomy" id="1920490"/>
    <lineage>
        <taxon>Bacteria</taxon>
        <taxon>Bacillati</taxon>
        <taxon>Cyanobacteriota</taxon>
        <taxon>Cyanophyceae</taxon>
        <taxon>Leptolyngbyales</taxon>
        <taxon>Leptolyngbyaceae</taxon>
        <taxon>Phormidesmis</taxon>
    </lineage>
</organism>
<dbReference type="EMBL" id="PVWG01000069">
    <property type="protein sequence ID" value="PSB15111.1"/>
    <property type="molecule type" value="Genomic_DNA"/>
</dbReference>
<dbReference type="STRING" id="1920490.GCA_001895925_03194"/>
<reference evidence="1 2" key="2">
    <citation type="submission" date="2018-03" db="EMBL/GenBank/DDBJ databases">
        <title>The ancient ancestry and fast evolution of plastids.</title>
        <authorList>
            <person name="Moore K.R."/>
            <person name="Magnabosco C."/>
            <person name="Momper L."/>
            <person name="Gold D.A."/>
            <person name="Bosak T."/>
            <person name="Fournier G.P."/>
        </authorList>
    </citation>
    <scope>NUCLEOTIDE SEQUENCE [LARGE SCALE GENOMIC DNA]</scope>
    <source>
        <strain evidence="1 2">ULC007</strain>
    </source>
</reference>
<evidence type="ECO:0000313" key="2">
    <source>
        <dbReference type="Proteomes" id="UP000238634"/>
    </source>
</evidence>
<accession>A0A2T1D3T0</accession>
<sequence length="93" mass="11028">MMTNPPDRLDRIEAILANLASRDETYQQRFEELDRRQDITQRQIDVLLALHDETTERLDRQDRQLEVDRAEFRSTVRDILSHLQTRYDGNGGS</sequence>
<proteinExistence type="predicted"/>
<evidence type="ECO:0000313" key="1">
    <source>
        <dbReference type="EMBL" id="PSB15111.1"/>
    </source>
</evidence>
<comment type="caution">
    <text evidence="1">The sequence shown here is derived from an EMBL/GenBank/DDBJ whole genome shotgun (WGS) entry which is preliminary data.</text>
</comment>